<gene>
    <name evidence="4" type="ordered locus">Awo_c34250</name>
</gene>
<name>H6LBM8_ACEWD</name>
<protein>
    <submittedName>
        <fullName evidence="4">Transcriptional regulator TetR family</fullName>
    </submittedName>
</protein>
<dbReference type="Gene3D" id="1.10.357.10">
    <property type="entry name" value="Tetracycline Repressor, domain 2"/>
    <property type="match status" value="1"/>
</dbReference>
<organism evidence="4 5">
    <name type="scientific">Acetobacterium woodii (strain ATCC 29683 / DSM 1030 / JCM 2381 / KCTC 1655 / WB1)</name>
    <dbReference type="NCBI Taxonomy" id="931626"/>
    <lineage>
        <taxon>Bacteria</taxon>
        <taxon>Bacillati</taxon>
        <taxon>Bacillota</taxon>
        <taxon>Clostridia</taxon>
        <taxon>Eubacteriales</taxon>
        <taxon>Eubacteriaceae</taxon>
        <taxon>Acetobacterium</taxon>
    </lineage>
</organism>
<dbReference type="RefSeq" id="WP_014357744.1">
    <property type="nucleotide sequence ID" value="NC_016894.1"/>
</dbReference>
<reference evidence="4 5" key="2">
    <citation type="journal article" date="2012" name="PLoS ONE">
        <title>An ancient pathway combining carbon dioxide fixation with the generation and utilization of a sodium ion gradient for ATP synthesis.</title>
        <authorList>
            <person name="Poehlein A."/>
            <person name="Schmidt S."/>
            <person name="Kaster A.K."/>
            <person name="Goenrich M."/>
            <person name="Vollmers J."/>
            <person name="Thurmer A."/>
            <person name="Bertsch J."/>
            <person name="Schuchmann K."/>
            <person name="Voigt B."/>
            <person name="Hecker M."/>
            <person name="Daniel R."/>
            <person name="Thauer R.K."/>
            <person name="Gottschalk G."/>
            <person name="Muller V."/>
        </authorList>
    </citation>
    <scope>NUCLEOTIDE SEQUENCE [LARGE SCALE GENOMIC DNA]</scope>
    <source>
        <strain evidence="5">ATCC 29683 / DSM 1030 / JCM 2381 / KCTC 1655 / WB1</strain>
    </source>
</reference>
<proteinExistence type="predicted"/>
<keyword evidence="5" id="KW-1185">Reference proteome</keyword>
<evidence type="ECO:0000313" key="5">
    <source>
        <dbReference type="Proteomes" id="UP000007177"/>
    </source>
</evidence>
<dbReference type="OrthoDB" id="9808476at2"/>
<evidence type="ECO:0000259" key="3">
    <source>
        <dbReference type="PROSITE" id="PS50977"/>
    </source>
</evidence>
<dbReference type="InterPro" id="IPR001647">
    <property type="entry name" value="HTH_TetR"/>
</dbReference>
<dbReference type="HOGENOM" id="CLU_108790_0_0_9"/>
<dbReference type="GO" id="GO:0003677">
    <property type="term" value="F:DNA binding"/>
    <property type="evidence" value="ECO:0007669"/>
    <property type="project" value="UniProtKB-UniRule"/>
</dbReference>
<dbReference type="Proteomes" id="UP000007177">
    <property type="component" value="Chromosome"/>
</dbReference>
<feature type="domain" description="HTH tetR-type" evidence="3">
    <location>
        <begin position="6"/>
        <end position="66"/>
    </location>
</feature>
<evidence type="ECO:0000313" key="4">
    <source>
        <dbReference type="EMBL" id="AFA50151.1"/>
    </source>
</evidence>
<dbReference type="EMBL" id="CP002987">
    <property type="protein sequence ID" value="AFA50151.1"/>
    <property type="molecule type" value="Genomic_DNA"/>
</dbReference>
<feature type="DNA-binding region" description="H-T-H motif" evidence="2">
    <location>
        <begin position="29"/>
        <end position="48"/>
    </location>
</feature>
<reference evidence="5" key="1">
    <citation type="submission" date="2011-07" db="EMBL/GenBank/DDBJ databases">
        <title>Complete genome sequence of Acetobacterium woodii.</title>
        <authorList>
            <person name="Poehlein A."/>
            <person name="Schmidt S."/>
            <person name="Kaster A.-K."/>
            <person name="Goenrich M."/>
            <person name="Vollmers J."/>
            <person name="Thuermer A."/>
            <person name="Gottschalk G."/>
            <person name="Thauer R.K."/>
            <person name="Daniel R."/>
            <person name="Mueller V."/>
        </authorList>
    </citation>
    <scope>NUCLEOTIDE SEQUENCE [LARGE SCALE GENOMIC DNA]</scope>
    <source>
        <strain evidence="5">ATCC 29683 / DSM 1030 / JCM 2381 / KCTC 1655 / WB1</strain>
    </source>
</reference>
<evidence type="ECO:0000256" key="2">
    <source>
        <dbReference type="PROSITE-ProRule" id="PRU00335"/>
    </source>
</evidence>
<dbReference type="KEGG" id="awo:Awo_c34250"/>
<keyword evidence="1 2" id="KW-0238">DNA-binding</keyword>
<dbReference type="SUPFAM" id="SSF46689">
    <property type="entry name" value="Homeodomain-like"/>
    <property type="match status" value="1"/>
</dbReference>
<dbReference type="eggNOG" id="COG1309">
    <property type="taxonomic scope" value="Bacteria"/>
</dbReference>
<evidence type="ECO:0000256" key="1">
    <source>
        <dbReference type="ARBA" id="ARBA00023125"/>
    </source>
</evidence>
<dbReference type="AlphaFoldDB" id="H6LBM8"/>
<dbReference type="PROSITE" id="PS50977">
    <property type="entry name" value="HTH_TETR_2"/>
    <property type="match status" value="1"/>
</dbReference>
<accession>H6LBM8</accession>
<sequence>MSQINDEKRSEILKCSYDLFSHNDYCSVFLKDIAAQVGISKSRLQNFFPKKREIIRNLLEEYIYQLFRYVEERLAVDVTVYYKLALFTAFFWKLIDRNKELHYFMMNVITNNELLDVLTDFVFCWHSEMKYEGVHNFEIANLRQSLIFSISGGSALYIKKDSLNIETLYITQNISDTFMRMMGCSDEQISEVLKNTSEWLPKMDVNSFLEYSRDNIAWMQP</sequence>
<dbReference type="InterPro" id="IPR009057">
    <property type="entry name" value="Homeodomain-like_sf"/>
</dbReference>
<dbReference type="STRING" id="931626.Awo_c34250"/>